<sequence length="93" mass="10501">MKAGYTSRKRWRKFVIRGAELVDLIEFDHYSDAFDFESLALRGLSAHGPLAFGSAKESEPYLGRGGGGWRECYRIPEGIQPMDLLMSIDWSSV</sequence>
<proteinExistence type="predicted"/>
<accession>A0A1S1LL50</accession>
<comment type="caution">
    <text evidence="1">The sequence shown here is derived from an EMBL/GenBank/DDBJ whole genome shotgun (WGS) entry which is preliminary data.</text>
</comment>
<reference evidence="1 2" key="1">
    <citation type="submission" date="2016-10" db="EMBL/GenBank/DDBJ databases">
        <title>Evaluation of Human, Veterinary and Environmental Mycobacterium chelonae Isolates by Core Genome Phylogenomic Analysis, Targeted Gene Comparison, and Anti-microbial Susceptibility Patterns: A Tale of Mistaken Identities.</title>
        <authorList>
            <person name="Fogelson S.B."/>
            <person name="Camus A.C."/>
            <person name="Lorenz W."/>
            <person name="Vasireddy R."/>
            <person name="Vasireddy S."/>
            <person name="Smith T."/>
            <person name="Brown-Elliott B.A."/>
            <person name="Wallace R.J.Jr."/>
            <person name="Hasan N.A."/>
            <person name="Reischl U."/>
            <person name="Sanchez S."/>
        </authorList>
    </citation>
    <scope>NUCLEOTIDE SEQUENCE [LARGE SCALE GENOMIC DNA]</scope>
    <source>
        <strain evidence="1 2">15515</strain>
    </source>
</reference>
<evidence type="ECO:0000313" key="2">
    <source>
        <dbReference type="Proteomes" id="UP000180043"/>
    </source>
</evidence>
<dbReference type="EMBL" id="MLIQ01000023">
    <property type="protein sequence ID" value="OHU51470.1"/>
    <property type="molecule type" value="Genomic_DNA"/>
</dbReference>
<gene>
    <name evidence="1" type="ORF">BKG82_23015</name>
</gene>
<organism evidence="1 2">
    <name type="scientific">Mycobacteroides chelonae</name>
    <name type="common">Mycobacterium chelonae</name>
    <dbReference type="NCBI Taxonomy" id="1774"/>
    <lineage>
        <taxon>Bacteria</taxon>
        <taxon>Bacillati</taxon>
        <taxon>Actinomycetota</taxon>
        <taxon>Actinomycetes</taxon>
        <taxon>Mycobacteriales</taxon>
        <taxon>Mycobacteriaceae</taxon>
        <taxon>Mycobacteroides</taxon>
    </lineage>
</organism>
<dbReference type="AlphaFoldDB" id="A0A1S1LL50"/>
<dbReference type="Proteomes" id="UP000180043">
    <property type="component" value="Unassembled WGS sequence"/>
</dbReference>
<evidence type="ECO:0000313" key="1">
    <source>
        <dbReference type="EMBL" id="OHU51470.1"/>
    </source>
</evidence>
<protein>
    <submittedName>
        <fullName evidence="1">Uncharacterized protein</fullName>
    </submittedName>
</protein>
<name>A0A1S1LL50_MYCCH</name>